<organism evidence="2 3">
    <name type="scientific">Flaviaesturariibacter amylovorans</name>
    <dbReference type="NCBI Taxonomy" id="1084520"/>
    <lineage>
        <taxon>Bacteria</taxon>
        <taxon>Pseudomonadati</taxon>
        <taxon>Bacteroidota</taxon>
        <taxon>Chitinophagia</taxon>
        <taxon>Chitinophagales</taxon>
        <taxon>Chitinophagaceae</taxon>
        <taxon>Flaviaestuariibacter</taxon>
    </lineage>
</organism>
<dbReference type="EMBL" id="BAABGY010000007">
    <property type="protein sequence ID" value="GAA4328014.1"/>
    <property type="molecule type" value="Genomic_DNA"/>
</dbReference>
<keyword evidence="3" id="KW-1185">Reference proteome</keyword>
<name>A0ABP8GPG0_9BACT</name>
<proteinExistence type="predicted"/>
<evidence type="ECO:0000256" key="1">
    <source>
        <dbReference type="SAM" id="Coils"/>
    </source>
</evidence>
<comment type="caution">
    <text evidence="2">The sequence shown here is derived from an EMBL/GenBank/DDBJ whole genome shotgun (WGS) entry which is preliminary data.</text>
</comment>
<keyword evidence="1" id="KW-0175">Coiled coil</keyword>
<dbReference type="RefSeq" id="WP_345255166.1">
    <property type="nucleotide sequence ID" value="NZ_BAABGY010000007.1"/>
</dbReference>
<protein>
    <submittedName>
        <fullName evidence="2">Uncharacterized protein</fullName>
    </submittedName>
</protein>
<feature type="coiled-coil region" evidence="1">
    <location>
        <begin position="30"/>
        <end position="64"/>
    </location>
</feature>
<gene>
    <name evidence="2" type="ORF">GCM10023184_17630</name>
</gene>
<sequence>MYRKKKGCTCRTAPADKRDYYALLCPAHSAEASEKMLRESEARLEESRKTLERSREHLRKTNKMADAILEGVARKLEAHNERELKAQLKTCSTCPFADRCPDAIQKAKGHYCPRIHKLIPKDLRTGDTTTRKAATFRRASYDALCHLTSTKAWEERNN</sequence>
<accession>A0ABP8GPG0</accession>
<evidence type="ECO:0000313" key="3">
    <source>
        <dbReference type="Proteomes" id="UP001501725"/>
    </source>
</evidence>
<evidence type="ECO:0000313" key="2">
    <source>
        <dbReference type="EMBL" id="GAA4328014.1"/>
    </source>
</evidence>
<reference evidence="3" key="1">
    <citation type="journal article" date="2019" name="Int. J. Syst. Evol. Microbiol.">
        <title>The Global Catalogue of Microorganisms (GCM) 10K type strain sequencing project: providing services to taxonomists for standard genome sequencing and annotation.</title>
        <authorList>
            <consortium name="The Broad Institute Genomics Platform"/>
            <consortium name="The Broad Institute Genome Sequencing Center for Infectious Disease"/>
            <person name="Wu L."/>
            <person name="Ma J."/>
        </authorList>
    </citation>
    <scope>NUCLEOTIDE SEQUENCE [LARGE SCALE GENOMIC DNA]</scope>
    <source>
        <strain evidence="3">JCM 17919</strain>
    </source>
</reference>
<dbReference type="Proteomes" id="UP001501725">
    <property type="component" value="Unassembled WGS sequence"/>
</dbReference>